<dbReference type="GO" id="GO:0006869">
    <property type="term" value="P:lipid transport"/>
    <property type="evidence" value="ECO:0007669"/>
    <property type="project" value="InterPro"/>
</dbReference>
<dbReference type="InterPro" id="IPR000528">
    <property type="entry name" value="Plant_nsLTP"/>
</dbReference>
<comment type="caution">
    <text evidence="4">The sequence shown here is derived from an EMBL/GenBank/DDBJ whole genome shotgun (WGS) entry which is preliminary data.</text>
</comment>
<dbReference type="EMBL" id="CM031817">
    <property type="protein sequence ID" value="KAG6641832.1"/>
    <property type="molecule type" value="Genomic_DNA"/>
</dbReference>
<evidence type="ECO:0000256" key="2">
    <source>
        <dbReference type="SAM" id="SignalP"/>
    </source>
</evidence>
<protein>
    <recommendedName>
        <fullName evidence="3">Bifunctional inhibitor/plant lipid transfer protein/seed storage helical domain-containing protein</fullName>
    </recommendedName>
</protein>
<keyword evidence="5" id="KW-1185">Reference proteome</keyword>
<reference evidence="4" key="1">
    <citation type="submission" date="2020-12" db="EMBL/GenBank/DDBJ databases">
        <title>WGS assembly of Carya illinoinensis cv. Pawnee.</title>
        <authorList>
            <person name="Platts A."/>
            <person name="Shu S."/>
            <person name="Wright S."/>
            <person name="Barry K."/>
            <person name="Edger P."/>
            <person name="Pires J.C."/>
            <person name="Schmutz J."/>
        </authorList>
    </citation>
    <scope>NUCLEOTIDE SEQUENCE</scope>
    <source>
        <tissue evidence="4">Leaf</tissue>
    </source>
</reference>
<keyword evidence="2" id="KW-0732">Signal</keyword>
<keyword evidence="1" id="KW-1015">Disulfide bond</keyword>
<dbReference type="SMART" id="SM00499">
    <property type="entry name" value="AAI"/>
    <property type="match status" value="1"/>
</dbReference>
<dbReference type="Proteomes" id="UP000811609">
    <property type="component" value="Chromosome 9"/>
</dbReference>
<dbReference type="InterPro" id="IPR016140">
    <property type="entry name" value="Bifunc_inhib/LTP/seed_store"/>
</dbReference>
<name>A0A8T1PL91_CARIL</name>
<evidence type="ECO:0000259" key="3">
    <source>
        <dbReference type="SMART" id="SM00499"/>
    </source>
</evidence>
<dbReference type="AlphaFoldDB" id="A0A8T1PL91"/>
<dbReference type="Pfam" id="PF14368">
    <property type="entry name" value="LTP_2"/>
    <property type="match status" value="1"/>
</dbReference>
<sequence>MEKQTILMASGLMMMMLILSATTTKAYLCQAALKALLPCRPFLTGSNPPAPSDSCCLGAHEVLDKATSSQDINSLCACFKNAVAQDGINSDRAEQLPNLCKVKVPFPIKPDVNCNK</sequence>
<dbReference type="GO" id="GO:0008289">
    <property type="term" value="F:lipid binding"/>
    <property type="evidence" value="ECO:0007669"/>
    <property type="project" value="InterPro"/>
</dbReference>
<gene>
    <name evidence="4" type="ORF">CIPAW_09G100400</name>
</gene>
<evidence type="ECO:0000256" key="1">
    <source>
        <dbReference type="ARBA" id="ARBA00023157"/>
    </source>
</evidence>
<evidence type="ECO:0000313" key="4">
    <source>
        <dbReference type="EMBL" id="KAG6641832.1"/>
    </source>
</evidence>
<accession>A0A8T1PL91</accession>
<dbReference type="CDD" id="cd01960">
    <property type="entry name" value="nsLTP1"/>
    <property type="match status" value="1"/>
</dbReference>
<feature type="domain" description="Bifunctional inhibitor/plant lipid transfer protein/seed storage helical" evidence="3">
    <location>
        <begin position="29"/>
        <end position="114"/>
    </location>
</feature>
<feature type="signal peptide" evidence="2">
    <location>
        <begin position="1"/>
        <end position="26"/>
    </location>
</feature>
<evidence type="ECO:0000313" key="5">
    <source>
        <dbReference type="Proteomes" id="UP000811609"/>
    </source>
</evidence>
<dbReference type="PANTHER" id="PTHR33076">
    <property type="entry name" value="NON-SPECIFIC LIPID-TRANSFER PROTEIN 2-RELATED"/>
    <property type="match status" value="1"/>
</dbReference>
<feature type="chain" id="PRO_5035837756" description="Bifunctional inhibitor/plant lipid transfer protein/seed storage helical domain-containing protein" evidence="2">
    <location>
        <begin position="27"/>
        <end position="116"/>
    </location>
</feature>
<organism evidence="4 5">
    <name type="scientific">Carya illinoinensis</name>
    <name type="common">Pecan</name>
    <dbReference type="NCBI Taxonomy" id="32201"/>
    <lineage>
        <taxon>Eukaryota</taxon>
        <taxon>Viridiplantae</taxon>
        <taxon>Streptophyta</taxon>
        <taxon>Embryophyta</taxon>
        <taxon>Tracheophyta</taxon>
        <taxon>Spermatophyta</taxon>
        <taxon>Magnoliopsida</taxon>
        <taxon>eudicotyledons</taxon>
        <taxon>Gunneridae</taxon>
        <taxon>Pentapetalae</taxon>
        <taxon>rosids</taxon>
        <taxon>fabids</taxon>
        <taxon>Fagales</taxon>
        <taxon>Juglandaceae</taxon>
        <taxon>Carya</taxon>
    </lineage>
</organism>
<proteinExistence type="predicted"/>